<sequence length="105" mass="11808">MLLSCLVKLQILVFPDCPGRQILERLTSQIESSLPGVLQIEQILIDSPEQAGSYDFHGSPTLLVDGRDLDESKRGLPPMFGCRLYDGKPAPDLKWILERLEARMK</sequence>
<gene>
    <name evidence="1" type="ORF">Lepil_0882</name>
</gene>
<accession>H2CEJ7</accession>
<evidence type="ECO:0008006" key="3">
    <source>
        <dbReference type="Google" id="ProtNLM"/>
    </source>
</evidence>
<dbReference type="STRING" id="183.GCA_002009735_00998"/>
<organism evidence="1 2">
    <name type="scientific">Leptonema illini DSM 21528</name>
    <dbReference type="NCBI Taxonomy" id="929563"/>
    <lineage>
        <taxon>Bacteria</taxon>
        <taxon>Pseudomonadati</taxon>
        <taxon>Spirochaetota</taxon>
        <taxon>Spirochaetia</taxon>
        <taxon>Leptospirales</taxon>
        <taxon>Leptospiraceae</taxon>
        <taxon>Leptonema</taxon>
    </lineage>
</organism>
<name>H2CEJ7_9LEPT</name>
<keyword evidence="2" id="KW-1185">Reference proteome</keyword>
<protein>
    <recommendedName>
        <fullName evidence="3">Alkylmercury lyase</fullName>
    </recommendedName>
</protein>
<dbReference type="AlphaFoldDB" id="H2CEJ7"/>
<dbReference type="HOGENOM" id="CLU_2233185_0_0_12"/>
<dbReference type="Proteomes" id="UP000005737">
    <property type="component" value="Unassembled WGS sequence"/>
</dbReference>
<proteinExistence type="predicted"/>
<evidence type="ECO:0000313" key="1">
    <source>
        <dbReference type="EMBL" id="EHQ05583.1"/>
    </source>
</evidence>
<evidence type="ECO:0000313" key="2">
    <source>
        <dbReference type="Proteomes" id="UP000005737"/>
    </source>
</evidence>
<reference evidence="1 2" key="1">
    <citation type="submission" date="2011-10" db="EMBL/GenBank/DDBJ databases">
        <title>The Improved High-Quality Draft genome of Leptonema illini DSM 21528.</title>
        <authorList>
            <consortium name="US DOE Joint Genome Institute (JGI-PGF)"/>
            <person name="Lucas S."/>
            <person name="Copeland A."/>
            <person name="Lapidus A."/>
            <person name="Glavina del Rio T."/>
            <person name="Dalin E."/>
            <person name="Tice H."/>
            <person name="Bruce D."/>
            <person name="Goodwin L."/>
            <person name="Pitluck S."/>
            <person name="Peters L."/>
            <person name="Mikhailova N."/>
            <person name="Held B."/>
            <person name="Kyrpides N."/>
            <person name="Mavromatis K."/>
            <person name="Ivanova N."/>
            <person name="Markowitz V."/>
            <person name="Cheng J.-F."/>
            <person name="Hugenholtz P."/>
            <person name="Woyke T."/>
            <person name="Wu D."/>
            <person name="Gronow S."/>
            <person name="Wellnitz S."/>
            <person name="Brambilla E.-M."/>
            <person name="Klenk H.-P."/>
            <person name="Eisen J.A."/>
        </authorList>
    </citation>
    <scope>NUCLEOTIDE SEQUENCE [LARGE SCALE GENOMIC DNA]</scope>
    <source>
        <strain evidence="1 2">DSM 21528</strain>
    </source>
</reference>
<dbReference type="EMBL" id="JH597773">
    <property type="protein sequence ID" value="EHQ05583.1"/>
    <property type="molecule type" value="Genomic_DNA"/>
</dbReference>